<dbReference type="PANTHER" id="PTHR33162:SF1">
    <property type="entry name" value="SEC-INDEPENDENT PROTEIN TRANSLOCASE PROTEIN TATA, CHLOROPLASTIC"/>
    <property type="match status" value="1"/>
</dbReference>
<dbReference type="NCBIfam" id="TIGR01410">
    <property type="entry name" value="tatB"/>
    <property type="match status" value="1"/>
</dbReference>
<keyword evidence="6 9" id="KW-1133">Transmembrane helix</keyword>
<keyword evidence="4 9" id="KW-0812">Transmembrane</keyword>
<dbReference type="Pfam" id="PF02416">
    <property type="entry name" value="TatA_B_E"/>
    <property type="match status" value="1"/>
</dbReference>
<feature type="region of interest" description="Disordered" evidence="10">
    <location>
        <begin position="120"/>
        <end position="142"/>
    </location>
</feature>
<evidence type="ECO:0000256" key="10">
    <source>
        <dbReference type="SAM" id="MobiDB-lite"/>
    </source>
</evidence>
<dbReference type="KEGG" id="cinf:CINF_0855"/>
<proteinExistence type="inferred from homology"/>
<keyword evidence="8 9" id="KW-0472">Membrane</keyword>
<evidence type="ECO:0000256" key="8">
    <source>
        <dbReference type="ARBA" id="ARBA00023136"/>
    </source>
</evidence>
<dbReference type="PRINTS" id="PR01506">
    <property type="entry name" value="TATBPROTEIN"/>
</dbReference>
<dbReference type="InterPro" id="IPR003369">
    <property type="entry name" value="TatA/B/E"/>
</dbReference>
<sequence length="165" mass="18433">MFGMSFSEIIVVMVVAVIVLGPDKLPQAMVKIAKFFKYFKQTINTAKGTFEQEVRMAELKDDAKKFKDSLEQSASSVRKKLSFEELDELKKTASALKDDINESLSFNANLSSQNAKDALNNANFDDENTQNNTQNSKITSEQNTINNEILSQKPNEISAQKANNV</sequence>
<dbReference type="GO" id="GO:0008320">
    <property type="term" value="F:protein transmembrane transporter activity"/>
    <property type="evidence" value="ECO:0007669"/>
    <property type="project" value="UniProtKB-UniRule"/>
</dbReference>
<accession>A0A7H9CJC6</accession>
<evidence type="ECO:0000256" key="5">
    <source>
        <dbReference type="ARBA" id="ARBA00022927"/>
    </source>
</evidence>
<comment type="subcellular location">
    <subcellularLocation>
        <location evidence="9">Cell membrane</location>
        <topology evidence="9">Single-pass membrane protein</topology>
    </subcellularLocation>
    <subcellularLocation>
        <location evidence="1">Membrane</location>
        <topology evidence="1">Single-pass membrane protein</topology>
    </subcellularLocation>
</comment>
<evidence type="ECO:0000313" key="12">
    <source>
        <dbReference type="Proteomes" id="UP000509414"/>
    </source>
</evidence>
<keyword evidence="5 9" id="KW-0653">Protein transport</keyword>
<dbReference type="Proteomes" id="UP000509414">
    <property type="component" value="Chromosome"/>
</dbReference>
<dbReference type="RefSeq" id="WP_179975870.1">
    <property type="nucleotide sequence ID" value="NZ_CP049075.1"/>
</dbReference>
<dbReference type="AlphaFoldDB" id="A0A7H9CJC6"/>
<dbReference type="GO" id="GO:0033281">
    <property type="term" value="C:TAT protein transport complex"/>
    <property type="evidence" value="ECO:0007669"/>
    <property type="project" value="UniProtKB-UniRule"/>
</dbReference>
<keyword evidence="3 9" id="KW-1003">Cell membrane</keyword>
<evidence type="ECO:0000313" key="11">
    <source>
        <dbReference type="EMBL" id="QLI05368.1"/>
    </source>
</evidence>
<evidence type="ECO:0000256" key="6">
    <source>
        <dbReference type="ARBA" id="ARBA00022989"/>
    </source>
</evidence>
<evidence type="ECO:0000256" key="7">
    <source>
        <dbReference type="ARBA" id="ARBA00023010"/>
    </source>
</evidence>
<protein>
    <recommendedName>
        <fullName evidence="9">Sec-independent protein translocase protein TatB homolog</fullName>
    </recommendedName>
</protein>
<dbReference type="GO" id="GO:0043953">
    <property type="term" value="P:protein transport by the Tat complex"/>
    <property type="evidence" value="ECO:0007669"/>
    <property type="project" value="UniProtKB-UniRule"/>
</dbReference>
<dbReference type="InterPro" id="IPR018448">
    <property type="entry name" value="TatB"/>
</dbReference>
<evidence type="ECO:0000256" key="4">
    <source>
        <dbReference type="ARBA" id="ARBA00022692"/>
    </source>
</evidence>
<evidence type="ECO:0000256" key="2">
    <source>
        <dbReference type="ARBA" id="ARBA00022448"/>
    </source>
</evidence>
<evidence type="ECO:0000256" key="3">
    <source>
        <dbReference type="ARBA" id="ARBA00022475"/>
    </source>
</evidence>
<keyword evidence="7 9" id="KW-0811">Translocation</keyword>
<keyword evidence="12" id="KW-1185">Reference proteome</keyword>
<gene>
    <name evidence="11" type="primary">tatB</name>
    <name evidence="11" type="ORF">CINF_0855</name>
</gene>
<dbReference type="HAMAP" id="MF_00237">
    <property type="entry name" value="TatB"/>
    <property type="match status" value="1"/>
</dbReference>
<dbReference type="EMBL" id="CP049075">
    <property type="protein sequence ID" value="QLI05368.1"/>
    <property type="molecule type" value="Genomic_DNA"/>
</dbReference>
<comment type="similarity">
    <text evidence="9">Belongs to the TatB family.</text>
</comment>
<dbReference type="Gene3D" id="1.20.5.3310">
    <property type="match status" value="1"/>
</dbReference>
<evidence type="ECO:0000256" key="1">
    <source>
        <dbReference type="ARBA" id="ARBA00004167"/>
    </source>
</evidence>
<evidence type="ECO:0000256" key="9">
    <source>
        <dbReference type="HAMAP-Rule" id="MF_00237"/>
    </source>
</evidence>
<dbReference type="PANTHER" id="PTHR33162">
    <property type="entry name" value="SEC-INDEPENDENT PROTEIN TRANSLOCASE PROTEIN TATA, CHLOROPLASTIC"/>
    <property type="match status" value="1"/>
</dbReference>
<keyword evidence="2 9" id="KW-0813">Transport</keyword>
<reference evidence="11 12" key="1">
    <citation type="submission" date="2020-02" db="EMBL/GenBank/DDBJ databases">
        <title>Complete genome sequence of the novel Campylobacter species Candidatus Campylobacter infans.</title>
        <authorList>
            <person name="Duim B."/>
            <person name="Zomer A."/>
            <person name="van der Graaf L."/>
            <person name="Wagenaar J."/>
        </authorList>
    </citation>
    <scope>NUCLEOTIDE SEQUENCE [LARGE SCALE GENOMIC DNA]</scope>
    <source>
        <strain evidence="11 12">19S00001</strain>
    </source>
</reference>
<name>A0A7H9CJC6_9BACT</name>
<organism evidence="11 12">
    <name type="scientific">Candidatus Campylobacter infans</name>
    <dbReference type="NCBI Taxonomy" id="2561898"/>
    <lineage>
        <taxon>Bacteria</taxon>
        <taxon>Pseudomonadati</taxon>
        <taxon>Campylobacterota</taxon>
        <taxon>Epsilonproteobacteria</taxon>
        <taxon>Campylobacterales</taxon>
        <taxon>Campylobacteraceae</taxon>
        <taxon>Campylobacter</taxon>
    </lineage>
</organism>